<dbReference type="GO" id="GO:0022857">
    <property type="term" value="F:transmembrane transporter activity"/>
    <property type="evidence" value="ECO:0007669"/>
    <property type="project" value="InterPro"/>
</dbReference>
<evidence type="ECO:0000256" key="8">
    <source>
        <dbReference type="SAM" id="Phobius"/>
    </source>
</evidence>
<keyword evidence="4 7" id="KW-0812">Transmembrane</keyword>
<sequence>MTASSPQSEQPTTASSQHARAWVVLLVAGVFEIGYAVSVGGSQGFTDPSWSVAAGVFFLLTVLTLSLALKHLDVGIGYAVWAGIGASGAAVASSVLFDQPLTPSRVLWLAVIIVGIVGLKLASSPQLTAAEEPAEPAARQ</sequence>
<keyword evidence="2" id="KW-0813">Transport</keyword>
<dbReference type="Pfam" id="PF00893">
    <property type="entry name" value="Multi_Drug_Res"/>
    <property type="match status" value="1"/>
</dbReference>
<comment type="subcellular location">
    <subcellularLocation>
        <location evidence="1 7">Cell membrane</location>
        <topology evidence="1 7">Multi-pass membrane protein</topology>
    </subcellularLocation>
</comment>
<evidence type="ECO:0000256" key="2">
    <source>
        <dbReference type="ARBA" id="ARBA00022448"/>
    </source>
</evidence>
<dbReference type="PANTHER" id="PTHR30561">
    <property type="entry name" value="SMR FAMILY PROTON-DEPENDENT DRUG EFFLUX TRANSPORTER SUGE"/>
    <property type="match status" value="1"/>
</dbReference>
<dbReference type="GO" id="GO:0005886">
    <property type="term" value="C:plasma membrane"/>
    <property type="evidence" value="ECO:0007669"/>
    <property type="project" value="UniProtKB-SubCell"/>
</dbReference>
<dbReference type="EMBL" id="RJMB01000012">
    <property type="protein sequence ID" value="RNL84158.1"/>
    <property type="molecule type" value="Genomic_DNA"/>
</dbReference>
<keyword evidence="3" id="KW-1003">Cell membrane</keyword>
<dbReference type="Gene3D" id="1.10.3730.20">
    <property type="match status" value="1"/>
</dbReference>
<evidence type="ECO:0000256" key="7">
    <source>
        <dbReference type="RuleBase" id="RU003942"/>
    </source>
</evidence>
<evidence type="ECO:0000313" key="9">
    <source>
        <dbReference type="EMBL" id="RNL84158.1"/>
    </source>
</evidence>
<dbReference type="InterPro" id="IPR037185">
    <property type="entry name" value="EmrE-like"/>
</dbReference>
<comment type="similarity">
    <text evidence="7">Belongs to the drug/metabolite transporter (DMT) superfamily. Small multidrug resistance (SMR) (TC 2.A.7.1) family.</text>
</comment>
<feature type="transmembrane region" description="Helical" evidence="8">
    <location>
        <begin position="103"/>
        <end position="122"/>
    </location>
</feature>
<protein>
    <submittedName>
        <fullName evidence="9">QacE family quaternary ammonium compound efflux SMR transporter</fullName>
    </submittedName>
</protein>
<evidence type="ECO:0000256" key="1">
    <source>
        <dbReference type="ARBA" id="ARBA00004651"/>
    </source>
</evidence>
<feature type="transmembrane region" description="Helical" evidence="8">
    <location>
        <begin position="21"/>
        <end position="38"/>
    </location>
</feature>
<dbReference type="InterPro" id="IPR000390">
    <property type="entry name" value="Small_drug/metabolite_transptr"/>
</dbReference>
<dbReference type="RefSeq" id="WP_123201651.1">
    <property type="nucleotide sequence ID" value="NZ_RJMB01000012.1"/>
</dbReference>
<dbReference type="AlphaFoldDB" id="A0A3N0E8I8"/>
<proteinExistence type="inferred from homology"/>
<keyword evidence="10" id="KW-1185">Reference proteome</keyword>
<feature type="transmembrane region" description="Helical" evidence="8">
    <location>
        <begin position="76"/>
        <end position="97"/>
    </location>
</feature>
<accession>A0A3N0E8I8</accession>
<evidence type="ECO:0000256" key="4">
    <source>
        <dbReference type="ARBA" id="ARBA00022692"/>
    </source>
</evidence>
<keyword evidence="5 8" id="KW-1133">Transmembrane helix</keyword>
<evidence type="ECO:0000256" key="5">
    <source>
        <dbReference type="ARBA" id="ARBA00022989"/>
    </source>
</evidence>
<evidence type="ECO:0000256" key="3">
    <source>
        <dbReference type="ARBA" id="ARBA00022475"/>
    </source>
</evidence>
<evidence type="ECO:0000256" key="6">
    <source>
        <dbReference type="ARBA" id="ARBA00023136"/>
    </source>
</evidence>
<comment type="caution">
    <text evidence="9">The sequence shown here is derived from an EMBL/GenBank/DDBJ whole genome shotgun (WGS) entry which is preliminary data.</text>
</comment>
<dbReference type="OrthoDB" id="21828at2"/>
<dbReference type="FunFam" id="1.10.3730.20:FF:000001">
    <property type="entry name" value="Quaternary ammonium compound resistance transporter SugE"/>
    <property type="match status" value="1"/>
</dbReference>
<gene>
    <name evidence="9" type="ORF">EFW17_13055</name>
</gene>
<keyword evidence="6 8" id="KW-0472">Membrane</keyword>
<reference evidence="9 10" key="1">
    <citation type="submission" date="2018-11" db="EMBL/GenBank/DDBJ databases">
        <title>The genome draft of YIM 96095.</title>
        <authorList>
            <person name="Tang S.-K."/>
            <person name="Chunyu W.-X."/>
            <person name="Feng Y.-Z."/>
        </authorList>
    </citation>
    <scope>NUCLEOTIDE SEQUENCE [LARGE SCALE GENOMIC DNA]</scope>
    <source>
        <strain evidence="9 10">YIM 96095</strain>
    </source>
</reference>
<organism evidence="9 10">
    <name type="scientific">Halostreptopolyspora alba</name>
    <dbReference type="NCBI Taxonomy" id="2487137"/>
    <lineage>
        <taxon>Bacteria</taxon>
        <taxon>Bacillati</taxon>
        <taxon>Actinomycetota</taxon>
        <taxon>Actinomycetes</taxon>
        <taxon>Streptosporangiales</taxon>
        <taxon>Nocardiopsidaceae</taxon>
        <taxon>Halostreptopolyspora</taxon>
    </lineage>
</organism>
<evidence type="ECO:0000313" key="10">
    <source>
        <dbReference type="Proteomes" id="UP000269198"/>
    </source>
</evidence>
<dbReference type="Proteomes" id="UP000269198">
    <property type="component" value="Unassembled WGS sequence"/>
</dbReference>
<dbReference type="InterPro" id="IPR045324">
    <property type="entry name" value="Small_multidrug_res"/>
</dbReference>
<name>A0A3N0E8I8_9ACTN</name>
<feature type="transmembrane region" description="Helical" evidence="8">
    <location>
        <begin position="50"/>
        <end position="69"/>
    </location>
</feature>
<dbReference type="SUPFAM" id="SSF103481">
    <property type="entry name" value="Multidrug resistance efflux transporter EmrE"/>
    <property type="match status" value="1"/>
</dbReference>
<dbReference type="PANTHER" id="PTHR30561:SF0">
    <property type="entry name" value="GUANIDINIUM EXPORTER"/>
    <property type="match status" value="1"/>
</dbReference>